<accession>A0A0G4QHY8</accession>
<protein>
    <recommendedName>
        <fullName evidence="4">Holin</fullName>
    </recommendedName>
</protein>
<evidence type="ECO:0008006" key="4">
    <source>
        <dbReference type="Google" id="ProtNLM"/>
    </source>
</evidence>
<name>A0A0G4QHY8_9GAMM</name>
<keyword evidence="1" id="KW-1133">Transmembrane helix</keyword>
<feature type="transmembrane region" description="Helical" evidence="1">
    <location>
        <begin position="20"/>
        <end position="42"/>
    </location>
</feature>
<dbReference type="Proteomes" id="UP000183920">
    <property type="component" value="Unassembled WGS sequence"/>
</dbReference>
<evidence type="ECO:0000313" key="3">
    <source>
        <dbReference type="Proteomes" id="UP000183920"/>
    </source>
</evidence>
<keyword evidence="1" id="KW-0472">Membrane</keyword>
<dbReference type="EMBL" id="CVRY01000008">
    <property type="protein sequence ID" value="CRL65211.1"/>
    <property type="molecule type" value="Genomic_DNA"/>
</dbReference>
<feature type="transmembrane region" description="Helical" evidence="1">
    <location>
        <begin position="86"/>
        <end position="103"/>
    </location>
</feature>
<evidence type="ECO:0000313" key="2">
    <source>
        <dbReference type="EMBL" id="CRL65211.1"/>
    </source>
</evidence>
<dbReference type="InterPro" id="IPR032637">
    <property type="entry name" value="Phage_holin-like"/>
</dbReference>
<keyword evidence="1" id="KW-0812">Transmembrane</keyword>
<sequence length="129" mass="13235">MQEPLTGTATASLAGVSIVGLYSGMDAGVVIGAFAGAVIFVLSAHDIRLLKRWAYFTVAFAIGILGADFMSSLLSGIVGDREVDRSVGAMFSSAGLVGVLVTISKPGALTDSINNVINNLIDKFRGGGR</sequence>
<dbReference type="RefSeq" id="WP_004916901.1">
    <property type="nucleotide sequence ID" value="NZ_CAXOSF010000007.1"/>
</dbReference>
<organism evidence="2 3">
    <name type="scientific">Proteus penneri</name>
    <dbReference type="NCBI Taxonomy" id="102862"/>
    <lineage>
        <taxon>Bacteria</taxon>
        <taxon>Pseudomonadati</taxon>
        <taxon>Pseudomonadota</taxon>
        <taxon>Gammaproteobacteria</taxon>
        <taxon>Enterobacterales</taxon>
        <taxon>Morganellaceae</taxon>
        <taxon>Proteus</taxon>
    </lineage>
</organism>
<reference evidence="3" key="1">
    <citation type="submission" date="2015-06" db="EMBL/GenBank/DDBJ databases">
        <authorList>
            <person name="Urmite Genomes"/>
        </authorList>
    </citation>
    <scope>NUCLEOTIDE SEQUENCE [LARGE SCALE GENOMIC DNA]</scope>
    <source>
        <strain evidence="3">CSUR P1867</strain>
    </source>
</reference>
<dbReference type="AlphaFoldDB" id="A0A0G4QHY8"/>
<gene>
    <name evidence="2" type="ORF">BN1804_03383</name>
</gene>
<dbReference type="Pfam" id="PF16931">
    <property type="entry name" value="Phage_holin_8"/>
    <property type="match status" value="1"/>
</dbReference>
<evidence type="ECO:0000256" key="1">
    <source>
        <dbReference type="SAM" id="Phobius"/>
    </source>
</evidence>
<feature type="transmembrane region" description="Helical" evidence="1">
    <location>
        <begin position="54"/>
        <end position="74"/>
    </location>
</feature>
<proteinExistence type="predicted"/>